<dbReference type="eggNOG" id="KOG4673">
    <property type="taxonomic scope" value="Eukaryota"/>
</dbReference>
<organism evidence="7 8">
    <name type="scientific">Lodderomyces elongisporus (strain ATCC 11503 / CBS 2605 / JCM 1781 / NBRC 1676 / NRRL YB-4239)</name>
    <name type="common">Yeast</name>
    <name type="synonym">Saccharomyces elongisporus</name>
    <dbReference type="NCBI Taxonomy" id="379508"/>
    <lineage>
        <taxon>Eukaryota</taxon>
        <taxon>Fungi</taxon>
        <taxon>Dikarya</taxon>
        <taxon>Ascomycota</taxon>
        <taxon>Saccharomycotina</taxon>
        <taxon>Pichiomycetes</taxon>
        <taxon>Debaryomycetaceae</taxon>
        <taxon>Candida/Lodderomyces clade</taxon>
        <taxon>Lodderomyces</taxon>
    </lineage>
</organism>
<dbReference type="VEuPathDB" id="FungiDB:LELG_02967"/>
<dbReference type="HOGENOM" id="CLU_019193_0_0_1"/>
<gene>
    <name evidence="7" type="ORF">LELG_02967</name>
</gene>
<feature type="compositionally biased region" description="Basic and acidic residues" evidence="5">
    <location>
        <begin position="1"/>
        <end position="27"/>
    </location>
</feature>
<sequence>MTDEKTKVSSELLEHEKRQHDNEERLNRQSLDVEQPQEEKEEEEEEEEETTQLKTTPLQAIDVQQHSLLKEAIGKQHDSNETLANADAAKPTPTIAPSLEAQENEREQHKGEQEQKQLETPEHNDKTNKEARSKKRLTLQERLALAAKGKKKTLASSGKTLSNGSETLSGSELSSRNTSVDDLGVLSPEHLSNVSIPLDTKHEITKPEETIDLGLHKDELEKLKLENKRLLDEVNALKKSKQPKRERNELLTTIAQKDETIQQLMKEGEALSHKELKLNETIKKLKATNQMLEEDMGEFAKRHDESLVKLEELQDFLKTHKLKSIEQMITKYTETIEDLRKLKDENEVMKSSENKYKDLLLVHEETSLSKQELAKELGNLKIEHEMTKKQSELDLAAKEEQIHEMKQEALKVKKNYSEEINRLEEKIERLRLDREVKHESNRETKGSEEEKVDFVDFKTLSDAHHLLQKQYLSSQENWKTMESNLLQKAESLKALLESAKKTKAKLSSDIMKANQTIQSQAREISSSHEKSQAHISRINELELSLKIKDSDLQDLVEKTEKMKSVYDQERANLNAKIQTLNEQVERAKELKRPEPLKFDSKINRDNSMSSNLSWNDIRLGESSTTPALNREYSVFMNNSHNVSLTSFTEMNDDLYDREQYSYLTPSHFGGGPGTPGISHSIVGGGIVGGAGGTNVGGTSESTHSFGIPSTQTTNNNLQLVNKMSSNIRRLEIELHTLKDECTKLLDEKEQREQELLESIKLNDEVNELKEKIAELEKTIQEKSIKEQTMLELIGEKSEQVEELKADVVDLKDLCRSQVQQMIELQGL</sequence>
<dbReference type="FunCoup" id="A5E030">
    <property type="interactions" value="485"/>
</dbReference>
<feature type="compositionally biased region" description="Basic and acidic residues" evidence="5">
    <location>
        <begin position="68"/>
        <end position="80"/>
    </location>
</feature>
<keyword evidence="3 4" id="KW-0175">Coiled coil</keyword>
<dbReference type="GeneID" id="5233618"/>
<dbReference type="InterPro" id="IPR052602">
    <property type="entry name" value="Growth_transcription_reg"/>
</dbReference>
<comment type="subcellular location">
    <subcellularLocation>
        <location evidence="1">Golgi apparatus</location>
    </subcellularLocation>
</comment>
<feature type="coiled-coil region" evidence="4">
    <location>
        <begin position="213"/>
        <end position="345"/>
    </location>
</feature>
<feature type="coiled-coil region" evidence="4">
    <location>
        <begin position="720"/>
        <end position="820"/>
    </location>
</feature>
<dbReference type="AlphaFoldDB" id="A5E030"/>
<dbReference type="InParanoid" id="A5E030"/>
<dbReference type="EMBL" id="CH981526">
    <property type="protein sequence ID" value="EDK44788.1"/>
    <property type="molecule type" value="Genomic_DNA"/>
</dbReference>
<dbReference type="InterPro" id="IPR022092">
    <property type="entry name" value="TMF_DNA-bd"/>
</dbReference>
<dbReference type="OrthoDB" id="74178at2759"/>
<evidence type="ECO:0000313" key="8">
    <source>
        <dbReference type="Proteomes" id="UP000001996"/>
    </source>
</evidence>
<dbReference type="PANTHER" id="PTHR46515">
    <property type="entry name" value="TATA ELEMENT MODULATORY FACTOR TMF1"/>
    <property type="match status" value="1"/>
</dbReference>
<dbReference type="STRING" id="379508.A5E030"/>
<dbReference type="GO" id="GO:0005794">
    <property type="term" value="C:Golgi apparatus"/>
    <property type="evidence" value="ECO:0007669"/>
    <property type="project" value="UniProtKB-SubCell"/>
</dbReference>
<feature type="region of interest" description="Disordered" evidence="5">
    <location>
        <begin position="1"/>
        <end position="184"/>
    </location>
</feature>
<feature type="coiled-coil region" evidence="4">
    <location>
        <begin position="370"/>
        <end position="440"/>
    </location>
</feature>
<keyword evidence="8" id="KW-1185">Reference proteome</keyword>
<reference evidence="7 8" key="1">
    <citation type="journal article" date="2009" name="Nature">
        <title>Evolution of pathogenicity and sexual reproduction in eight Candida genomes.</title>
        <authorList>
            <person name="Butler G."/>
            <person name="Rasmussen M.D."/>
            <person name="Lin M.F."/>
            <person name="Santos M.A."/>
            <person name="Sakthikumar S."/>
            <person name="Munro C.A."/>
            <person name="Rheinbay E."/>
            <person name="Grabherr M."/>
            <person name="Forche A."/>
            <person name="Reedy J.L."/>
            <person name="Agrafioti I."/>
            <person name="Arnaud M.B."/>
            <person name="Bates S."/>
            <person name="Brown A.J."/>
            <person name="Brunke S."/>
            <person name="Costanzo M.C."/>
            <person name="Fitzpatrick D.A."/>
            <person name="de Groot P.W."/>
            <person name="Harris D."/>
            <person name="Hoyer L.L."/>
            <person name="Hube B."/>
            <person name="Klis F.M."/>
            <person name="Kodira C."/>
            <person name="Lennard N."/>
            <person name="Logue M.E."/>
            <person name="Martin R."/>
            <person name="Neiman A.M."/>
            <person name="Nikolaou E."/>
            <person name="Quail M.A."/>
            <person name="Quinn J."/>
            <person name="Santos M.C."/>
            <person name="Schmitzberger F.F."/>
            <person name="Sherlock G."/>
            <person name="Shah P."/>
            <person name="Silverstein K.A."/>
            <person name="Skrzypek M.S."/>
            <person name="Soll D."/>
            <person name="Staggs R."/>
            <person name="Stansfield I."/>
            <person name="Stumpf M.P."/>
            <person name="Sudbery P.E."/>
            <person name="Srikantha T."/>
            <person name="Zeng Q."/>
            <person name="Berman J."/>
            <person name="Berriman M."/>
            <person name="Heitman J."/>
            <person name="Gow N.A."/>
            <person name="Lorenz M.C."/>
            <person name="Birren B.W."/>
            <person name="Kellis M."/>
            <person name="Cuomo C.A."/>
        </authorList>
    </citation>
    <scope>NUCLEOTIDE SEQUENCE [LARGE SCALE GENOMIC DNA]</scope>
    <source>
        <strain evidence="8">ATCC 11503 / BCRC 21390 / CBS 2605 / JCM 1781 / NBRC 1676 / NRRL YB-4239</strain>
    </source>
</reference>
<dbReference type="InterPro" id="IPR022091">
    <property type="entry name" value="TMF_TATA-bd"/>
</dbReference>
<feature type="coiled-coil region" evidence="4">
    <location>
        <begin position="482"/>
        <end position="590"/>
    </location>
</feature>
<dbReference type="Pfam" id="PF12325">
    <property type="entry name" value="TMF_TATA_bd"/>
    <property type="match status" value="1"/>
</dbReference>
<evidence type="ECO:0000256" key="2">
    <source>
        <dbReference type="ARBA" id="ARBA00023034"/>
    </source>
</evidence>
<evidence type="ECO:0000256" key="5">
    <source>
        <dbReference type="SAM" id="MobiDB-lite"/>
    </source>
</evidence>
<dbReference type="PANTHER" id="PTHR46515:SF1">
    <property type="entry name" value="TATA ELEMENT MODULATORY FACTOR"/>
    <property type="match status" value="1"/>
</dbReference>
<dbReference type="Proteomes" id="UP000001996">
    <property type="component" value="Unassembled WGS sequence"/>
</dbReference>
<feature type="domain" description="TATA element modulatory factor 1 TATA binding" evidence="6">
    <location>
        <begin position="709"/>
        <end position="821"/>
    </location>
</feature>
<dbReference type="OMA" id="NWESIEF"/>
<keyword evidence="2" id="KW-0333">Golgi apparatus</keyword>
<accession>A5E030</accession>
<dbReference type="Pfam" id="PF12329">
    <property type="entry name" value="TMF_DNA_bd"/>
    <property type="match status" value="1"/>
</dbReference>
<proteinExistence type="predicted"/>
<protein>
    <recommendedName>
        <fullName evidence="6">TATA element modulatory factor 1 TATA binding domain-containing protein</fullName>
    </recommendedName>
</protein>
<dbReference type="GO" id="GO:0005783">
    <property type="term" value="C:endoplasmic reticulum"/>
    <property type="evidence" value="ECO:0007669"/>
    <property type="project" value="TreeGrafter"/>
</dbReference>
<evidence type="ECO:0000313" key="7">
    <source>
        <dbReference type="EMBL" id="EDK44788.1"/>
    </source>
</evidence>
<feature type="compositionally biased region" description="Acidic residues" evidence="5">
    <location>
        <begin position="35"/>
        <end position="50"/>
    </location>
</feature>
<name>A5E030_LODEL</name>
<evidence type="ECO:0000259" key="6">
    <source>
        <dbReference type="Pfam" id="PF12325"/>
    </source>
</evidence>
<dbReference type="KEGG" id="lel:PVL30_003791"/>
<feature type="compositionally biased region" description="Low complexity" evidence="5">
    <location>
        <begin position="154"/>
        <end position="175"/>
    </location>
</feature>
<evidence type="ECO:0000256" key="1">
    <source>
        <dbReference type="ARBA" id="ARBA00004555"/>
    </source>
</evidence>
<evidence type="ECO:0000256" key="3">
    <source>
        <dbReference type="ARBA" id="ARBA00023054"/>
    </source>
</evidence>
<feature type="compositionally biased region" description="Basic and acidic residues" evidence="5">
    <location>
        <begin position="103"/>
        <end position="131"/>
    </location>
</feature>
<evidence type="ECO:0000256" key="4">
    <source>
        <dbReference type="SAM" id="Coils"/>
    </source>
</evidence>